<keyword evidence="1" id="KW-0812">Transmembrane</keyword>
<evidence type="ECO:0000313" key="3">
    <source>
        <dbReference type="Proteomes" id="UP000270094"/>
    </source>
</evidence>
<name>A0A3P7ITU9_STRVU</name>
<gene>
    <name evidence="2" type="ORF">SVUK_LOCUS3942</name>
</gene>
<keyword evidence="3" id="KW-1185">Reference proteome</keyword>
<evidence type="ECO:0000313" key="2">
    <source>
        <dbReference type="EMBL" id="VDM68944.1"/>
    </source>
</evidence>
<accession>A0A3P7ITU9</accession>
<feature type="transmembrane region" description="Helical" evidence="1">
    <location>
        <begin position="38"/>
        <end position="62"/>
    </location>
</feature>
<organism evidence="2 3">
    <name type="scientific">Strongylus vulgaris</name>
    <name type="common">Blood worm</name>
    <dbReference type="NCBI Taxonomy" id="40348"/>
    <lineage>
        <taxon>Eukaryota</taxon>
        <taxon>Metazoa</taxon>
        <taxon>Ecdysozoa</taxon>
        <taxon>Nematoda</taxon>
        <taxon>Chromadorea</taxon>
        <taxon>Rhabditida</taxon>
        <taxon>Rhabditina</taxon>
        <taxon>Rhabditomorpha</taxon>
        <taxon>Strongyloidea</taxon>
        <taxon>Strongylidae</taxon>
        <taxon>Strongylus</taxon>
    </lineage>
</organism>
<dbReference type="AlphaFoldDB" id="A0A3P7ITU9"/>
<proteinExistence type="predicted"/>
<dbReference type="EMBL" id="UYYB01010540">
    <property type="protein sequence ID" value="VDM68944.1"/>
    <property type="molecule type" value="Genomic_DNA"/>
</dbReference>
<keyword evidence="1" id="KW-1133">Transmembrane helix</keyword>
<sequence>MAQDILNEDLDDEEETSTKGLSALEKMVAGVGNTTDEYMIYLIIAVNIAVAAFIIKSLLWLIKYVTNSGSNLGMNWPCNKFTEVAGALTKRTGTVSVDETSSSTPGGE</sequence>
<reference evidence="2 3" key="1">
    <citation type="submission" date="2018-11" db="EMBL/GenBank/DDBJ databases">
        <authorList>
            <consortium name="Pathogen Informatics"/>
        </authorList>
    </citation>
    <scope>NUCLEOTIDE SEQUENCE [LARGE SCALE GENOMIC DNA]</scope>
</reference>
<protein>
    <submittedName>
        <fullName evidence="2">Uncharacterized protein</fullName>
    </submittedName>
</protein>
<keyword evidence="1" id="KW-0472">Membrane</keyword>
<dbReference type="Proteomes" id="UP000270094">
    <property type="component" value="Unassembled WGS sequence"/>
</dbReference>
<evidence type="ECO:0000256" key="1">
    <source>
        <dbReference type="SAM" id="Phobius"/>
    </source>
</evidence>